<evidence type="ECO:0000256" key="5">
    <source>
        <dbReference type="ARBA" id="ARBA00017893"/>
    </source>
</evidence>
<evidence type="ECO:0000256" key="6">
    <source>
        <dbReference type="ARBA" id="ARBA00022454"/>
    </source>
</evidence>
<evidence type="ECO:0000256" key="8">
    <source>
        <dbReference type="ARBA" id="ARBA00022741"/>
    </source>
</evidence>
<keyword evidence="17" id="KW-0469">Meiosis</keyword>
<dbReference type="GO" id="GO:0051880">
    <property type="term" value="F:G-quadruplex DNA binding"/>
    <property type="evidence" value="ECO:0007669"/>
    <property type="project" value="TreeGrafter"/>
</dbReference>
<accession>A0AAV0AFJ9</accession>
<evidence type="ECO:0000256" key="3">
    <source>
        <dbReference type="ARBA" id="ARBA00004286"/>
    </source>
</evidence>
<dbReference type="GO" id="GO:0000794">
    <property type="term" value="C:condensed nuclear chromosome"/>
    <property type="evidence" value="ECO:0007669"/>
    <property type="project" value="TreeGrafter"/>
</dbReference>
<keyword evidence="6" id="KW-0158">Chromosome</keyword>
<comment type="catalytic activity">
    <reaction evidence="18">
        <text>ATP + H2O = ADP + phosphate + H(+)</text>
        <dbReference type="Rhea" id="RHEA:13065"/>
        <dbReference type="ChEBI" id="CHEBI:15377"/>
        <dbReference type="ChEBI" id="CHEBI:15378"/>
        <dbReference type="ChEBI" id="CHEBI:30616"/>
        <dbReference type="ChEBI" id="CHEBI:43474"/>
        <dbReference type="ChEBI" id="CHEBI:456216"/>
    </reaction>
</comment>
<dbReference type="GO" id="GO:0000722">
    <property type="term" value="P:telomere maintenance via recombination"/>
    <property type="evidence" value="ECO:0007669"/>
    <property type="project" value="UniProtKB-ARBA"/>
</dbReference>
<dbReference type="GO" id="GO:0006302">
    <property type="term" value="P:double-strand break repair"/>
    <property type="evidence" value="ECO:0007669"/>
    <property type="project" value="UniProtKB-ARBA"/>
</dbReference>
<dbReference type="Proteomes" id="UP001153365">
    <property type="component" value="Unassembled WGS sequence"/>
</dbReference>
<comment type="similarity">
    <text evidence="4">Belongs to the SMC family. RAD50 subfamily.</text>
</comment>
<comment type="cofactor">
    <cofactor evidence="1">
        <name>Zn(2+)</name>
        <dbReference type="ChEBI" id="CHEBI:29105"/>
    </cofactor>
</comment>
<evidence type="ECO:0000256" key="19">
    <source>
        <dbReference type="SAM" id="Coils"/>
    </source>
</evidence>
<dbReference type="InterPro" id="IPR027417">
    <property type="entry name" value="P-loop_NTPase"/>
</dbReference>
<organism evidence="20 21">
    <name type="scientific">Phakopsora pachyrhizi</name>
    <name type="common">Asian soybean rust disease fungus</name>
    <dbReference type="NCBI Taxonomy" id="170000"/>
    <lineage>
        <taxon>Eukaryota</taxon>
        <taxon>Fungi</taxon>
        <taxon>Dikarya</taxon>
        <taxon>Basidiomycota</taxon>
        <taxon>Pucciniomycotina</taxon>
        <taxon>Pucciniomycetes</taxon>
        <taxon>Pucciniales</taxon>
        <taxon>Phakopsoraceae</taxon>
        <taxon>Phakopsora</taxon>
    </lineage>
</organism>
<dbReference type="GO" id="GO:0003691">
    <property type="term" value="F:double-stranded telomeric DNA binding"/>
    <property type="evidence" value="ECO:0007669"/>
    <property type="project" value="TreeGrafter"/>
</dbReference>
<dbReference type="PANTHER" id="PTHR18867">
    <property type="entry name" value="RAD50"/>
    <property type="match status" value="1"/>
</dbReference>
<evidence type="ECO:0000256" key="17">
    <source>
        <dbReference type="ARBA" id="ARBA00023254"/>
    </source>
</evidence>
<keyword evidence="12" id="KW-0067">ATP-binding</keyword>
<dbReference type="GO" id="GO:0016787">
    <property type="term" value="F:hydrolase activity"/>
    <property type="evidence" value="ECO:0007669"/>
    <property type="project" value="UniProtKB-KW"/>
</dbReference>
<evidence type="ECO:0000313" key="20">
    <source>
        <dbReference type="EMBL" id="CAH7665764.1"/>
    </source>
</evidence>
<comment type="subcellular location">
    <subcellularLocation>
        <location evidence="3">Chromosome</location>
    </subcellularLocation>
    <subcellularLocation>
        <location evidence="2">Nucleus</location>
    </subcellularLocation>
</comment>
<proteinExistence type="inferred from homology"/>
<evidence type="ECO:0000256" key="10">
    <source>
        <dbReference type="ARBA" id="ARBA00022801"/>
    </source>
</evidence>
<dbReference type="GO" id="GO:0007004">
    <property type="term" value="P:telomere maintenance via telomerase"/>
    <property type="evidence" value="ECO:0007669"/>
    <property type="project" value="TreeGrafter"/>
</dbReference>
<dbReference type="Pfam" id="PF13558">
    <property type="entry name" value="SbcC_Walker_B"/>
    <property type="match status" value="1"/>
</dbReference>
<comment type="caution">
    <text evidence="20">The sequence shown here is derived from an EMBL/GenBank/DDBJ whole genome shotgun (WGS) entry which is preliminary data.</text>
</comment>
<dbReference type="FunFam" id="3.40.50.300:FF:000593">
    <property type="entry name" value="DNA repair protein RAD50"/>
    <property type="match status" value="1"/>
</dbReference>
<keyword evidence="11" id="KW-0862">Zinc</keyword>
<keyword evidence="7" id="KW-0479">Metal-binding</keyword>
<dbReference type="EMBL" id="CALTRL010000005">
    <property type="protein sequence ID" value="CAH7665764.1"/>
    <property type="molecule type" value="Genomic_DNA"/>
</dbReference>
<keyword evidence="14 19" id="KW-0175">Coiled coil</keyword>
<evidence type="ECO:0000256" key="1">
    <source>
        <dbReference type="ARBA" id="ARBA00001947"/>
    </source>
</evidence>
<dbReference type="GO" id="GO:0030870">
    <property type="term" value="C:Mre11 complex"/>
    <property type="evidence" value="ECO:0007669"/>
    <property type="project" value="UniProtKB-ARBA"/>
</dbReference>
<evidence type="ECO:0000256" key="18">
    <source>
        <dbReference type="ARBA" id="ARBA00049360"/>
    </source>
</evidence>
<keyword evidence="10" id="KW-0378">Hydrolase</keyword>
<feature type="coiled-coil region" evidence="19">
    <location>
        <begin position="68"/>
        <end position="139"/>
    </location>
</feature>
<protein>
    <recommendedName>
        <fullName evidence="5">DNA repair protein RAD50</fullName>
    </recommendedName>
</protein>
<evidence type="ECO:0000256" key="7">
    <source>
        <dbReference type="ARBA" id="ARBA00022723"/>
    </source>
</evidence>
<keyword evidence="21" id="KW-1185">Reference proteome</keyword>
<reference evidence="20" key="1">
    <citation type="submission" date="2022-06" db="EMBL/GenBank/DDBJ databases">
        <authorList>
            <consortium name="SYNGENTA / RWTH Aachen University"/>
        </authorList>
    </citation>
    <scope>NUCLEOTIDE SEQUENCE</scope>
</reference>
<dbReference type="GO" id="GO:0070192">
    <property type="term" value="P:chromosome organization involved in meiotic cell cycle"/>
    <property type="evidence" value="ECO:0007669"/>
    <property type="project" value="TreeGrafter"/>
</dbReference>
<evidence type="ECO:0000256" key="11">
    <source>
        <dbReference type="ARBA" id="ARBA00022833"/>
    </source>
</evidence>
<evidence type="ECO:0000256" key="16">
    <source>
        <dbReference type="ARBA" id="ARBA00023242"/>
    </source>
</evidence>
<dbReference type="PANTHER" id="PTHR18867:SF12">
    <property type="entry name" value="DNA REPAIR PROTEIN RAD50"/>
    <property type="match status" value="1"/>
</dbReference>
<evidence type="ECO:0000256" key="4">
    <source>
        <dbReference type="ARBA" id="ARBA00009439"/>
    </source>
</evidence>
<dbReference type="GO" id="GO:0005524">
    <property type="term" value="F:ATP binding"/>
    <property type="evidence" value="ECO:0007669"/>
    <property type="project" value="UniProtKB-KW"/>
</dbReference>
<evidence type="ECO:0000256" key="14">
    <source>
        <dbReference type="ARBA" id="ARBA00023054"/>
    </source>
</evidence>
<evidence type="ECO:0000256" key="9">
    <source>
        <dbReference type="ARBA" id="ARBA00022763"/>
    </source>
</evidence>
<keyword evidence="16" id="KW-0539">Nucleus</keyword>
<dbReference type="Gene3D" id="3.40.50.300">
    <property type="entry name" value="P-loop containing nucleotide triphosphate hydrolases"/>
    <property type="match status" value="1"/>
</dbReference>
<dbReference type="AlphaFoldDB" id="A0AAV0AFJ9"/>
<evidence type="ECO:0000256" key="2">
    <source>
        <dbReference type="ARBA" id="ARBA00004123"/>
    </source>
</evidence>
<evidence type="ECO:0000256" key="13">
    <source>
        <dbReference type="ARBA" id="ARBA00022842"/>
    </source>
</evidence>
<keyword evidence="13" id="KW-0460">Magnesium</keyword>
<keyword evidence="8" id="KW-0547">Nucleotide-binding</keyword>
<gene>
    <name evidence="20" type="ORF">PPACK8108_LOCUS49</name>
</gene>
<dbReference type="GO" id="GO:0043047">
    <property type="term" value="F:single-stranded telomeric DNA binding"/>
    <property type="evidence" value="ECO:0007669"/>
    <property type="project" value="TreeGrafter"/>
</dbReference>
<keyword evidence="15" id="KW-0234">DNA repair</keyword>
<dbReference type="GO" id="GO:0046872">
    <property type="term" value="F:metal ion binding"/>
    <property type="evidence" value="ECO:0007669"/>
    <property type="project" value="UniProtKB-KW"/>
</dbReference>
<name>A0AAV0AFJ9_PHAPC</name>
<evidence type="ECO:0000256" key="12">
    <source>
        <dbReference type="ARBA" id="ARBA00022840"/>
    </source>
</evidence>
<keyword evidence="9" id="KW-0227">DNA damage</keyword>
<sequence length="362" mass="42003">MNFQGPLKILENELESIRTRGRESESKLGNKLQAYNNSLNQFEAINRELDKFSRLGIERSVQECQEGISEIESRLKINTEEIANIQKTLGDLDKETSKARAFERNIGDNLRLRSYRSEIEKLEEELNRLDIEGATKASKKYDEEYHKARKYQADLQSEQARLGGEIGIDKKNLKDKRGEMDVEFKDIHRRHRNQLVKVKTIEIANQDLDNLWQKTYQGTDIDKILIKSENENVKSNRSYNYRVVMMKDQVEMDMRGRCSAGQKVLTSIIIRLALAESFGTNCGIMTLDEPTTNLDRDNINALATSLAEIIKERRGQSNFQLVVITHDEDFLNLLGQSDVLDKYWRVSRNLEQKSIIERQRLV</sequence>
<dbReference type="SUPFAM" id="SSF52540">
    <property type="entry name" value="P-loop containing nucleoside triphosphate hydrolases"/>
    <property type="match status" value="1"/>
</dbReference>
<evidence type="ECO:0000256" key="15">
    <source>
        <dbReference type="ARBA" id="ARBA00023204"/>
    </source>
</evidence>
<evidence type="ECO:0000313" key="21">
    <source>
        <dbReference type="Proteomes" id="UP001153365"/>
    </source>
</evidence>